<protein>
    <submittedName>
        <fullName evidence="1">Uncharacterized protein</fullName>
    </submittedName>
</protein>
<accession>A0ACD3B0B7</accession>
<proteinExistence type="predicted"/>
<sequence length="137" mass="15257">MHSERFKKLLASRSPGTAVEQIALQDIEPIGFERLLSILIPIVPGKLELTSVEEWTSVLNVAHTLEFRTVEALALAQIEPLASAVDKIVLGQEYDLPQWTTAGCMNLCQREDPISRDEGRRLGVDIVTDISIIRHNV</sequence>
<evidence type="ECO:0000313" key="1">
    <source>
        <dbReference type="EMBL" id="TFK71240.1"/>
    </source>
</evidence>
<dbReference type="Proteomes" id="UP000308600">
    <property type="component" value="Unassembled WGS sequence"/>
</dbReference>
<name>A0ACD3B0B7_9AGAR</name>
<evidence type="ECO:0000313" key="2">
    <source>
        <dbReference type="Proteomes" id="UP000308600"/>
    </source>
</evidence>
<organism evidence="1 2">
    <name type="scientific">Pluteus cervinus</name>
    <dbReference type="NCBI Taxonomy" id="181527"/>
    <lineage>
        <taxon>Eukaryota</taxon>
        <taxon>Fungi</taxon>
        <taxon>Dikarya</taxon>
        <taxon>Basidiomycota</taxon>
        <taxon>Agaricomycotina</taxon>
        <taxon>Agaricomycetes</taxon>
        <taxon>Agaricomycetidae</taxon>
        <taxon>Agaricales</taxon>
        <taxon>Pluteineae</taxon>
        <taxon>Pluteaceae</taxon>
        <taxon>Pluteus</taxon>
    </lineage>
</organism>
<dbReference type="EMBL" id="ML208301">
    <property type="protein sequence ID" value="TFK71240.1"/>
    <property type="molecule type" value="Genomic_DNA"/>
</dbReference>
<feature type="non-terminal residue" evidence="1">
    <location>
        <position position="137"/>
    </location>
</feature>
<gene>
    <name evidence="1" type="ORF">BDN72DRAFT_765342</name>
</gene>
<keyword evidence="2" id="KW-1185">Reference proteome</keyword>
<reference evidence="1 2" key="1">
    <citation type="journal article" date="2019" name="Nat. Ecol. Evol.">
        <title>Megaphylogeny resolves global patterns of mushroom evolution.</title>
        <authorList>
            <person name="Varga T."/>
            <person name="Krizsan K."/>
            <person name="Foldi C."/>
            <person name="Dima B."/>
            <person name="Sanchez-Garcia M."/>
            <person name="Sanchez-Ramirez S."/>
            <person name="Szollosi G.J."/>
            <person name="Szarkandi J.G."/>
            <person name="Papp V."/>
            <person name="Albert L."/>
            <person name="Andreopoulos W."/>
            <person name="Angelini C."/>
            <person name="Antonin V."/>
            <person name="Barry K.W."/>
            <person name="Bougher N.L."/>
            <person name="Buchanan P."/>
            <person name="Buyck B."/>
            <person name="Bense V."/>
            <person name="Catcheside P."/>
            <person name="Chovatia M."/>
            <person name="Cooper J."/>
            <person name="Damon W."/>
            <person name="Desjardin D."/>
            <person name="Finy P."/>
            <person name="Geml J."/>
            <person name="Haridas S."/>
            <person name="Hughes K."/>
            <person name="Justo A."/>
            <person name="Karasinski D."/>
            <person name="Kautmanova I."/>
            <person name="Kiss B."/>
            <person name="Kocsube S."/>
            <person name="Kotiranta H."/>
            <person name="LaButti K.M."/>
            <person name="Lechner B.E."/>
            <person name="Liimatainen K."/>
            <person name="Lipzen A."/>
            <person name="Lukacs Z."/>
            <person name="Mihaltcheva S."/>
            <person name="Morgado L.N."/>
            <person name="Niskanen T."/>
            <person name="Noordeloos M.E."/>
            <person name="Ohm R.A."/>
            <person name="Ortiz-Santana B."/>
            <person name="Ovrebo C."/>
            <person name="Racz N."/>
            <person name="Riley R."/>
            <person name="Savchenko A."/>
            <person name="Shiryaev A."/>
            <person name="Soop K."/>
            <person name="Spirin V."/>
            <person name="Szebenyi C."/>
            <person name="Tomsovsky M."/>
            <person name="Tulloss R.E."/>
            <person name="Uehling J."/>
            <person name="Grigoriev I.V."/>
            <person name="Vagvolgyi C."/>
            <person name="Papp T."/>
            <person name="Martin F.M."/>
            <person name="Miettinen O."/>
            <person name="Hibbett D.S."/>
            <person name="Nagy L.G."/>
        </authorList>
    </citation>
    <scope>NUCLEOTIDE SEQUENCE [LARGE SCALE GENOMIC DNA]</scope>
    <source>
        <strain evidence="1 2">NL-1719</strain>
    </source>
</reference>